<dbReference type="SUPFAM" id="SSF69322">
    <property type="entry name" value="Tricorn protease domain 2"/>
    <property type="match status" value="1"/>
</dbReference>
<evidence type="ECO:0000313" key="5">
    <source>
        <dbReference type="EMBL" id="OAN46353.1"/>
    </source>
</evidence>
<reference evidence="5 6" key="1">
    <citation type="submission" date="2016-04" db="EMBL/GenBank/DDBJ databases">
        <title>Draft genome sequence of freshwater magnetotactic bacteria Magnetospirillum marisnigri SP-1 and Magnetospirillum moscoviense BB-1.</title>
        <authorList>
            <person name="Koziaeva V."/>
            <person name="Dziuba M.V."/>
            <person name="Ivanov T.M."/>
            <person name="Kuznetsov B."/>
            <person name="Grouzdev D.S."/>
        </authorList>
    </citation>
    <scope>NUCLEOTIDE SEQUENCE [LARGE SCALE GENOMIC DNA]</scope>
    <source>
        <strain evidence="5 6">SP-1</strain>
    </source>
</reference>
<feature type="repeat" description="WD" evidence="3">
    <location>
        <begin position="1244"/>
        <end position="1278"/>
    </location>
</feature>
<comment type="caution">
    <text evidence="5">The sequence shown here is derived from an EMBL/GenBank/DDBJ whole genome shotgun (WGS) entry which is preliminary data.</text>
</comment>
<dbReference type="InterPro" id="IPR011047">
    <property type="entry name" value="Quinoprotein_ADH-like_sf"/>
</dbReference>
<protein>
    <recommendedName>
        <fullName evidence="4">Novel STAND NTPase 1 domain-containing protein</fullName>
    </recommendedName>
</protein>
<dbReference type="InterPro" id="IPR019775">
    <property type="entry name" value="WD40_repeat_CS"/>
</dbReference>
<proteinExistence type="predicted"/>
<dbReference type="Pfam" id="PF00400">
    <property type="entry name" value="WD40"/>
    <property type="match status" value="2"/>
</dbReference>
<dbReference type="PROSITE" id="PS50082">
    <property type="entry name" value="WD_REPEATS_2"/>
    <property type="match status" value="2"/>
</dbReference>
<evidence type="ECO:0000256" key="2">
    <source>
        <dbReference type="ARBA" id="ARBA00022737"/>
    </source>
</evidence>
<feature type="repeat" description="WD" evidence="3">
    <location>
        <begin position="1279"/>
        <end position="1320"/>
    </location>
</feature>
<dbReference type="InterPro" id="IPR027417">
    <property type="entry name" value="P-loop_NTPase"/>
</dbReference>
<dbReference type="Proteomes" id="UP000078428">
    <property type="component" value="Unassembled WGS sequence"/>
</dbReference>
<dbReference type="SUPFAM" id="SSF50998">
    <property type="entry name" value="Quinoprotein alcohol dehydrogenase-like"/>
    <property type="match status" value="1"/>
</dbReference>
<dbReference type="InterPro" id="IPR049052">
    <property type="entry name" value="nSTAND1"/>
</dbReference>
<name>A0A178MCS5_9PROT</name>
<dbReference type="OrthoDB" id="235631at2"/>
<gene>
    <name evidence="5" type="ORF">A6A04_20630</name>
</gene>
<dbReference type="Gene3D" id="2.130.10.10">
    <property type="entry name" value="YVTN repeat-like/Quinoprotein amine dehydrogenase"/>
    <property type="match status" value="3"/>
</dbReference>
<dbReference type="InterPro" id="IPR001680">
    <property type="entry name" value="WD40_rpt"/>
</dbReference>
<keyword evidence="2" id="KW-0677">Repeat</keyword>
<dbReference type="PANTHER" id="PTHR19879">
    <property type="entry name" value="TRANSCRIPTION INITIATION FACTOR TFIID"/>
    <property type="match status" value="1"/>
</dbReference>
<sequence>MAGEKTLRVFISSPGDVRPERLIAARVIRNLDREFQHYCRIESVLWERQPLAATRNFQDGIDPPPSRSDIVLVIVWSRLGTPLPETRYRGAKTGKAPVTGTEWEFEDAFAAAELSGGAPHLMVYRKTAPVLTQLGGDTEEEQRGQKAMVDGFVARWFSTTADGTLASHAFREPAEFEEMLATQLRARILDTLGDVDIPRRRYFGSPFRGLESFEPEHAQIFFGRTRARHELREAVAAGLGDQRPFLLVMGASGSGKSSLVKAGLLPDLLQPTMLPGVGLTRWAIFRPSDRGNNPCLSLATAIAAPKALPAIAMGVDAMAAAGPAELARAVADALADQAQIEDLAAPWRPALILVADQLEEIFSETVAEAERARFIDQVGALVTAGGAIVVATMRSDFFDRLDEVPGLVVLTEGRGRVLLLPPNDAEIGQIITEPAKEAGLSFETRPVSRLASGGMDPDGGVRLDDELRRAATAQPGALPLLEFTLEQLWHRRTEAGDLTWDAYKALGRLEGAIGCKAEEVLERQSAEVRAALPRVLFALTRVEQGENGRTMARPVPPASFAGHGPDLALVNALSAADARLVVAGEDGVLRLAHEALLTHWPRAREIVEQSRADLQLRDRLHQVAAEWAAESGRQRTGFLLRQPVLGQARDLVARRGGELDGGIVALVAESERYDRRQLRRLRAAVAAFALLALSATAAAFVANEQAHEARVQRESAENQLMASLSAQAMLQLGKREWVPAKKSFMKAIRIAQGRGVHPLPSLLGFQTANASVQEPYLSLDAGNPVTALAVSKDQALLAVGDAAGTIRLVERRTGARQWMTAPLGGKVAAVGFLGAGSDMVALLQDGTLVGLGGKSGAALFRKTLGDSPVGVAHWDAATRRMLWMAKDRPALLIFDTAENKLRQLTLPKRYHAVRQLGPDTLLLGSTDGALVVEDDSVTANLSSTENHALMFAFQVTAMAAGPDGRVAVGTSDGVLEIWSLATRKLVRSRRLKLAAITSVAFVGTGASQSILVGDGNGDVTLIRSSDEVRDLYIHDGPVTMVTGLADGTGLAAGWDGRVVGLDLGGNRPPMARMLDAGLSPTFGIAPGGGLLLATGILERDIVFFDPVTGMRLGKIAFETEVSHASFLADGKMLVVEDNGRVLIADAATGQPERVIRDDRNRFSYFSMSRNSRWFAAVGEDHNVFLHDLTRGENFTLRYAGAQAIAVSDDGTVALVATGGLAMWDPARARDKALWSRESDGGGNVFSLAVSVDGAFIAAGHDNGMLSLWDARTGRMQKTWRGHDSTVRGMAVSDDGKYLISGGFEGTVRIWDASTAEQMFSESGIKPIQSITVRDGVVAVGVMGDSSVYGEYDGVVWDSGRIADYIRTQEKLNVAVAGPMAPGSDLLQHWYGLRSNWKEADALGEGDTGGRDHLAKAIARGNRPEAEQAVGRLKAGARTKAEALALHWWGQYVQGMEDTDAALKEWQRLLDQNR</sequence>
<dbReference type="PROSITE" id="PS00678">
    <property type="entry name" value="WD_REPEATS_1"/>
    <property type="match status" value="1"/>
</dbReference>
<keyword evidence="6" id="KW-1185">Reference proteome</keyword>
<dbReference type="SUPFAM" id="SSF52540">
    <property type="entry name" value="P-loop containing nucleoside triphosphate hydrolases"/>
    <property type="match status" value="1"/>
</dbReference>
<dbReference type="STRING" id="1285242.A6A04_20630"/>
<dbReference type="PROSITE" id="PS50294">
    <property type="entry name" value="WD_REPEATS_REGION"/>
    <property type="match status" value="1"/>
</dbReference>
<dbReference type="SMART" id="SM00320">
    <property type="entry name" value="WD40"/>
    <property type="match status" value="8"/>
</dbReference>
<dbReference type="RefSeq" id="WP_068495122.1">
    <property type="nucleotide sequence ID" value="NZ_LWQT01000090.1"/>
</dbReference>
<organism evidence="5 6">
    <name type="scientific">Paramagnetospirillum marisnigri</name>
    <dbReference type="NCBI Taxonomy" id="1285242"/>
    <lineage>
        <taxon>Bacteria</taxon>
        <taxon>Pseudomonadati</taxon>
        <taxon>Pseudomonadota</taxon>
        <taxon>Alphaproteobacteria</taxon>
        <taxon>Rhodospirillales</taxon>
        <taxon>Magnetospirillaceae</taxon>
        <taxon>Paramagnetospirillum</taxon>
    </lineage>
</organism>
<dbReference type="PANTHER" id="PTHR19879:SF9">
    <property type="entry name" value="TRANSCRIPTION INITIATION FACTOR TFIID SUBUNIT 5"/>
    <property type="match status" value="1"/>
</dbReference>
<evidence type="ECO:0000256" key="1">
    <source>
        <dbReference type="ARBA" id="ARBA00022574"/>
    </source>
</evidence>
<dbReference type="Pfam" id="PF20703">
    <property type="entry name" value="nSTAND1"/>
    <property type="match status" value="1"/>
</dbReference>
<evidence type="ECO:0000256" key="3">
    <source>
        <dbReference type="PROSITE-ProRule" id="PRU00221"/>
    </source>
</evidence>
<evidence type="ECO:0000259" key="4">
    <source>
        <dbReference type="Pfam" id="PF20703"/>
    </source>
</evidence>
<accession>A0A178MCS5</accession>
<feature type="domain" description="Novel STAND NTPase 1" evidence="4">
    <location>
        <begin position="206"/>
        <end position="631"/>
    </location>
</feature>
<dbReference type="EMBL" id="LWQT01000090">
    <property type="protein sequence ID" value="OAN46353.1"/>
    <property type="molecule type" value="Genomic_DNA"/>
</dbReference>
<evidence type="ECO:0000313" key="6">
    <source>
        <dbReference type="Proteomes" id="UP000078428"/>
    </source>
</evidence>
<keyword evidence="1 3" id="KW-0853">WD repeat</keyword>
<dbReference type="InterPro" id="IPR015943">
    <property type="entry name" value="WD40/YVTN_repeat-like_dom_sf"/>
</dbReference>